<dbReference type="Gene3D" id="1.10.287.110">
    <property type="entry name" value="DnaJ domain"/>
    <property type="match status" value="1"/>
</dbReference>
<dbReference type="PANTHER" id="PTHR43908">
    <property type="entry name" value="AT29763P-RELATED"/>
    <property type="match status" value="1"/>
</dbReference>
<feature type="transmembrane region" description="Helical" evidence="2">
    <location>
        <begin position="230"/>
        <end position="252"/>
    </location>
</feature>
<sequence length="289" mass="32677">MDDSDTPSRQPITMEDRRAAVKRIKRLGAQADHYDVLDVADDCDELDIKKAYKKLVLLVHPDKTNGDVPGAEEAFKAVRKAYEVLSDVRERAVYDGGRFELESTPPSSTSDRTSNYPPASPVPASDPRYRTQRPPPPPPPQERRQRRRRDYTAQKAGRDAYEYAEREMRARREAEEILRQDRRQQRQYNPSGWTHWLSILAPISIILIAVATFSALAYKGVEILFFTPTGGLSILVAGAAVAAFMVLVLWRFTDTVPITLWQATLTSLWCLGMYHIVIVPVSKLGHRGT</sequence>
<evidence type="ECO:0000256" key="1">
    <source>
        <dbReference type="SAM" id="MobiDB-lite"/>
    </source>
</evidence>
<dbReference type="PRINTS" id="PR00625">
    <property type="entry name" value="JDOMAIN"/>
</dbReference>
<dbReference type="OrthoDB" id="1507364at2759"/>
<feature type="transmembrane region" description="Helical" evidence="2">
    <location>
        <begin position="193"/>
        <end position="218"/>
    </location>
</feature>
<dbReference type="SUPFAM" id="SSF46565">
    <property type="entry name" value="Chaperone J-domain"/>
    <property type="match status" value="1"/>
</dbReference>
<accession>A0A165BD17</accession>
<dbReference type="GO" id="GO:0030544">
    <property type="term" value="F:Hsp70 protein binding"/>
    <property type="evidence" value="ECO:0007669"/>
    <property type="project" value="TreeGrafter"/>
</dbReference>
<reference evidence="4 5" key="1">
    <citation type="journal article" date="2016" name="Mol. Biol. Evol.">
        <title>Comparative Genomics of Early-Diverging Mushroom-Forming Fungi Provides Insights into the Origins of Lignocellulose Decay Capabilities.</title>
        <authorList>
            <person name="Nagy L.G."/>
            <person name="Riley R."/>
            <person name="Tritt A."/>
            <person name="Adam C."/>
            <person name="Daum C."/>
            <person name="Floudas D."/>
            <person name="Sun H."/>
            <person name="Yadav J.S."/>
            <person name="Pangilinan J."/>
            <person name="Larsson K.H."/>
            <person name="Matsuura K."/>
            <person name="Barry K."/>
            <person name="Labutti K."/>
            <person name="Kuo R."/>
            <person name="Ohm R.A."/>
            <person name="Bhattacharya S.S."/>
            <person name="Shirouzu T."/>
            <person name="Yoshinaga Y."/>
            <person name="Martin F.M."/>
            <person name="Grigoriev I.V."/>
            <person name="Hibbett D.S."/>
        </authorList>
    </citation>
    <scope>NUCLEOTIDE SEQUENCE [LARGE SCALE GENOMIC DNA]</scope>
    <source>
        <strain evidence="4 5">HHB12029</strain>
    </source>
</reference>
<dbReference type="InParanoid" id="A0A165BD17"/>
<proteinExistence type="predicted"/>
<dbReference type="Proteomes" id="UP000077266">
    <property type="component" value="Unassembled WGS sequence"/>
</dbReference>
<evidence type="ECO:0000256" key="2">
    <source>
        <dbReference type="SAM" id="Phobius"/>
    </source>
</evidence>
<dbReference type="InterPro" id="IPR018253">
    <property type="entry name" value="DnaJ_domain_CS"/>
</dbReference>
<keyword evidence="2" id="KW-0472">Membrane</keyword>
<dbReference type="GO" id="GO:0005789">
    <property type="term" value="C:endoplasmic reticulum membrane"/>
    <property type="evidence" value="ECO:0007669"/>
    <property type="project" value="TreeGrafter"/>
</dbReference>
<protein>
    <submittedName>
        <fullName evidence="4">DnaJ-domain-containing protein</fullName>
    </submittedName>
</protein>
<dbReference type="InterPro" id="IPR036869">
    <property type="entry name" value="J_dom_sf"/>
</dbReference>
<feature type="transmembrane region" description="Helical" evidence="2">
    <location>
        <begin position="258"/>
        <end position="281"/>
    </location>
</feature>
<dbReference type="EMBL" id="KV426493">
    <property type="protein sequence ID" value="KZV80357.1"/>
    <property type="molecule type" value="Genomic_DNA"/>
</dbReference>
<gene>
    <name evidence="4" type="ORF">EXIGLDRAFT_756308</name>
</gene>
<dbReference type="AlphaFoldDB" id="A0A165BD17"/>
<keyword evidence="5" id="KW-1185">Reference proteome</keyword>
<dbReference type="InterPro" id="IPR051100">
    <property type="entry name" value="DnaJ_subfamily_B/C"/>
</dbReference>
<keyword evidence="2" id="KW-0812">Transmembrane</keyword>
<dbReference type="PROSITE" id="PS50076">
    <property type="entry name" value="DNAJ_2"/>
    <property type="match status" value="1"/>
</dbReference>
<evidence type="ECO:0000313" key="5">
    <source>
        <dbReference type="Proteomes" id="UP000077266"/>
    </source>
</evidence>
<dbReference type="PROSITE" id="PS00636">
    <property type="entry name" value="DNAJ_1"/>
    <property type="match status" value="1"/>
</dbReference>
<organism evidence="4 5">
    <name type="scientific">Exidia glandulosa HHB12029</name>
    <dbReference type="NCBI Taxonomy" id="1314781"/>
    <lineage>
        <taxon>Eukaryota</taxon>
        <taxon>Fungi</taxon>
        <taxon>Dikarya</taxon>
        <taxon>Basidiomycota</taxon>
        <taxon>Agaricomycotina</taxon>
        <taxon>Agaricomycetes</taxon>
        <taxon>Auriculariales</taxon>
        <taxon>Exidiaceae</taxon>
        <taxon>Exidia</taxon>
    </lineage>
</organism>
<feature type="domain" description="J" evidence="3">
    <location>
        <begin position="32"/>
        <end position="98"/>
    </location>
</feature>
<name>A0A165BD17_EXIGL</name>
<feature type="compositionally biased region" description="Basic and acidic residues" evidence="1">
    <location>
        <begin position="150"/>
        <end position="165"/>
    </location>
</feature>
<keyword evidence="2" id="KW-1133">Transmembrane helix</keyword>
<dbReference type="CDD" id="cd06257">
    <property type="entry name" value="DnaJ"/>
    <property type="match status" value="1"/>
</dbReference>
<evidence type="ECO:0000313" key="4">
    <source>
        <dbReference type="EMBL" id="KZV80357.1"/>
    </source>
</evidence>
<dbReference type="GO" id="GO:0071218">
    <property type="term" value="P:cellular response to misfolded protein"/>
    <property type="evidence" value="ECO:0007669"/>
    <property type="project" value="TreeGrafter"/>
</dbReference>
<dbReference type="STRING" id="1314781.A0A165BD17"/>
<dbReference type="InterPro" id="IPR001623">
    <property type="entry name" value="DnaJ_domain"/>
</dbReference>
<evidence type="ECO:0000259" key="3">
    <source>
        <dbReference type="PROSITE" id="PS50076"/>
    </source>
</evidence>
<dbReference type="Pfam" id="PF00226">
    <property type="entry name" value="DnaJ"/>
    <property type="match status" value="1"/>
</dbReference>
<dbReference type="SMART" id="SM00271">
    <property type="entry name" value="DnaJ"/>
    <property type="match status" value="1"/>
</dbReference>
<dbReference type="PANTHER" id="PTHR43908:SF6">
    <property type="entry name" value="J DOMAIN-CONTAINING PROTEIN DDB_G0295729"/>
    <property type="match status" value="1"/>
</dbReference>
<feature type="region of interest" description="Disordered" evidence="1">
    <location>
        <begin position="97"/>
        <end position="165"/>
    </location>
</feature>